<dbReference type="InterPro" id="IPR036412">
    <property type="entry name" value="HAD-like_sf"/>
</dbReference>
<proteinExistence type="predicted"/>
<dbReference type="NCBIfam" id="TIGR01488">
    <property type="entry name" value="HAD-SF-IB"/>
    <property type="match status" value="1"/>
</dbReference>
<dbReference type="PANTHER" id="PTHR43344">
    <property type="entry name" value="PHOSPHOSERINE PHOSPHATASE"/>
    <property type="match status" value="1"/>
</dbReference>
<dbReference type="NCBIfam" id="TIGR01490">
    <property type="entry name" value="HAD-SF-IB-hyp1"/>
    <property type="match status" value="1"/>
</dbReference>
<evidence type="ECO:0000313" key="2">
    <source>
        <dbReference type="Proteomes" id="UP000032803"/>
    </source>
</evidence>
<keyword evidence="2" id="KW-1185">Reference proteome</keyword>
<dbReference type="Proteomes" id="UP000032803">
    <property type="component" value="Chromosome I"/>
</dbReference>
<dbReference type="Gene3D" id="1.20.1440.100">
    <property type="entry name" value="SG protein - dephosphorylation function"/>
    <property type="match status" value="1"/>
</dbReference>
<protein>
    <submittedName>
        <fullName evidence="1">Putative HAD family hydrolase</fullName>
    </submittedName>
</protein>
<dbReference type="PATRIC" id="fig|449.7.peg.3129"/>
<dbReference type="KEGG" id="lha:LHA_1120"/>
<sequence>MKKTPEIVAIFDFDGTITQKNTTVPFLKFIWGYYFTWKFIKKLPNAVAYQLQLIDIDQLNGAIAKTFLKNLSREFLYASGEHFSNAIIPKFVKTSAFERLQWHKKQGHHCVLATSAYNVYIDYWAHKTGFDDVVSTKIEFDEFNQATGRVEGKSCNGQEKLRRVLEIIPAAKISYAYGDSSGDKEILNFATYPYYREFK</sequence>
<dbReference type="STRING" id="449.LHA_1120"/>
<evidence type="ECO:0000313" key="1">
    <source>
        <dbReference type="EMBL" id="CEK10176.1"/>
    </source>
</evidence>
<dbReference type="Gene3D" id="3.40.50.1000">
    <property type="entry name" value="HAD superfamily/HAD-like"/>
    <property type="match status" value="1"/>
</dbReference>
<dbReference type="GO" id="GO:0016787">
    <property type="term" value="F:hydrolase activity"/>
    <property type="evidence" value="ECO:0007669"/>
    <property type="project" value="UniProtKB-KW"/>
</dbReference>
<organism evidence="1 2">
    <name type="scientific">Legionella hackeliae</name>
    <dbReference type="NCBI Taxonomy" id="449"/>
    <lineage>
        <taxon>Bacteria</taxon>
        <taxon>Pseudomonadati</taxon>
        <taxon>Pseudomonadota</taxon>
        <taxon>Gammaproteobacteria</taxon>
        <taxon>Legionellales</taxon>
        <taxon>Legionellaceae</taxon>
        <taxon>Legionella</taxon>
    </lineage>
</organism>
<dbReference type="InterPro" id="IPR006385">
    <property type="entry name" value="HAD_hydro_SerB1"/>
</dbReference>
<dbReference type="EMBL" id="LN681225">
    <property type="protein sequence ID" value="CEK10176.1"/>
    <property type="molecule type" value="Genomic_DNA"/>
</dbReference>
<name>A0A0A8URQ8_LEGHA</name>
<dbReference type="OrthoDB" id="9784466at2"/>
<keyword evidence="1" id="KW-0378">Hydrolase</keyword>
<dbReference type="AlphaFoldDB" id="A0A0A8URQ8"/>
<gene>
    <name evidence="1" type="ORF">LHA_1120</name>
</gene>
<accession>A0A0A8URQ8</accession>
<dbReference type="RefSeq" id="WP_045105585.1">
    <property type="nucleotide sequence ID" value="NZ_LN681225.1"/>
</dbReference>
<reference evidence="2" key="1">
    <citation type="submission" date="2014-09" db="EMBL/GenBank/DDBJ databases">
        <authorList>
            <person name="Gomez-Valero L."/>
        </authorList>
    </citation>
    <scope>NUCLEOTIDE SEQUENCE [LARGE SCALE GENOMIC DNA]</scope>
    <source>
        <strain evidence="2">ATCC35250</strain>
    </source>
</reference>
<dbReference type="InterPro" id="IPR023214">
    <property type="entry name" value="HAD_sf"/>
</dbReference>
<dbReference type="Pfam" id="PF12710">
    <property type="entry name" value="HAD"/>
    <property type="match status" value="1"/>
</dbReference>
<dbReference type="InterPro" id="IPR050582">
    <property type="entry name" value="HAD-like_SerB"/>
</dbReference>
<dbReference type="HOGENOM" id="CLU_052657_2_1_6"/>
<dbReference type="SUPFAM" id="SSF56784">
    <property type="entry name" value="HAD-like"/>
    <property type="match status" value="1"/>
</dbReference>